<evidence type="ECO:0008006" key="5">
    <source>
        <dbReference type="Google" id="ProtNLM"/>
    </source>
</evidence>
<dbReference type="Pfam" id="PF05699">
    <property type="entry name" value="Dimer_Tnp_hAT"/>
    <property type="match status" value="1"/>
</dbReference>
<dbReference type="InterPro" id="IPR008906">
    <property type="entry name" value="HATC_C_dom"/>
</dbReference>
<dbReference type="Ensembl" id="ENSFHET00000029727.1">
    <property type="protein sequence ID" value="ENSFHEP00000020262.1"/>
    <property type="gene ID" value="ENSFHEG00000022194.1"/>
</dbReference>
<proteinExistence type="predicted"/>
<evidence type="ECO:0000313" key="4">
    <source>
        <dbReference type="Proteomes" id="UP000265000"/>
    </source>
</evidence>
<name>A0A3Q2Q306_FUNHE</name>
<dbReference type="AlphaFoldDB" id="A0A3Q2Q306"/>
<dbReference type="InterPro" id="IPR012337">
    <property type="entry name" value="RNaseH-like_sf"/>
</dbReference>
<feature type="domain" description="HAT C-terminal dimerisation" evidence="1">
    <location>
        <begin position="545"/>
        <end position="603"/>
    </location>
</feature>
<feature type="domain" description="DUF4371" evidence="2">
    <location>
        <begin position="71"/>
        <end position="249"/>
    </location>
</feature>
<dbReference type="GeneTree" id="ENSGT00940000164001"/>
<dbReference type="Pfam" id="PF14291">
    <property type="entry name" value="DUF4371"/>
    <property type="match status" value="1"/>
</dbReference>
<dbReference type="InterPro" id="IPR025398">
    <property type="entry name" value="DUF4371"/>
</dbReference>
<reference evidence="3" key="2">
    <citation type="submission" date="2025-09" db="UniProtKB">
        <authorList>
            <consortium name="Ensembl"/>
        </authorList>
    </citation>
    <scope>IDENTIFICATION</scope>
</reference>
<accession>A0A3Q2Q306</accession>
<evidence type="ECO:0000259" key="1">
    <source>
        <dbReference type="Pfam" id="PF05699"/>
    </source>
</evidence>
<dbReference type="Proteomes" id="UP000265000">
    <property type="component" value="Unplaced"/>
</dbReference>
<evidence type="ECO:0000259" key="2">
    <source>
        <dbReference type="Pfam" id="PF14291"/>
    </source>
</evidence>
<sequence>MTKRVGSSVWTRVGFGDLKNLQRSICKHECSSIHIQSQIALKTFGKSRIDTALDEQLRLNVSVHNARVKENREILKDLINATCFLAKQRLAFRGNDERAGPANRGNYVELLHVIAEKDERLAKHLETSATFSGLLNSIQIDLIEAIADVVRSDIKNDVSAARFVAVEVDETTDVTGKARISAILRYVAKTEAGCQAKEAFLGFEDASADGRAPAVAEYVLGVLEKYDCADKLVAQTYDGAAVKASELNGVQARIKEKVPAAMFTHCYAHKLNLVLAHSAKRLPSCRAFFQTAEGLGTFFSESAKRSDLLDEVVQRRLPTAAPTRWNSKSRLIQTISARHSDLRAFFGIITDNPDGWDNDTLMMAAGYDRWLSKASTCFLLTVYEAAFDATDALFRVLQNEATADIGRCLARVRDTVSAVERMRRDFEGFRHQCEQKCDALGLTDCGDRGEQERVFSDIFEDISDQMKARFDRFGELSFLGLVDCAKFREMSEHFDDARLRSLSKYGKFFDFDRLKADLIGLYSSTTVRDECKSPGQLLNFLDNKGLISTVPEATKLLQLVLTVPATTESVERSFSALKRLKAYNQKRTDEGRLSSLAVISIETERLLKLKKDKETFYRKVTDIFVQKEQRTDFIYK</sequence>
<protein>
    <recommendedName>
        <fullName evidence="5">DUF4371 domain-containing protein</fullName>
    </recommendedName>
</protein>
<dbReference type="GO" id="GO:0046983">
    <property type="term" value="F:protein dimerization activity"/>
    <property type="evidence" value="ECO:0007669"/>
    <property type="project" value="InterPro"/>
</dbReference>
<reference evidence="3" key="1">
    <citation type="submission" date="2025-08" db="UniProtKB">
        <authorList>
            <consortium name="Ensembl"/>
        </authorList>
    </citation>
    <scope>IDENTIFICATION</scope>
</reference>
<dbReference type="PANTHER" id="PTHR45749">
    <property type="match status" value="1"/>
</dbReference>
<evidence type="ECO:0000313" key="3">
    <source>
        <dbReference type="Ensembl" id="ENSFHEP00000020262.1"/>
    </source>
</evidence>
<dbReference type="STRING" id="8078.ENSFHEP00000020262"/>
<organism evidence="3 4">
    <name type="scientific">Fundulus heteroclitus</name>
    <name type="common">Killifish</name>
    <name type="synonym">Mummichog</name>
    <dbReference type="NCBI Taxonomy" id="8078"/>
    <lineage>
        <taxon>Eukaryota</taxon>
        <taxon>Metazoa</taxon>
        <taxon>Chordata</taxon>
        <taxon>Craniata</taxon>
        <taxon>Vertebrata</taxon>
        <taxon>Euteleostomi</taxon>
        <taxon>Actinopterygii</taxon>
        <taxon>Neopterygii</taxon>
        <taxon>Teleostei</taxon>
        <taxon>Neoteleostei</taxon>
        <taxon>Acanthomorphata</taxon>
        <taxon>Ovalentaria</taxon>
        <taxon>Atherinomorphae</taxon>
        <taxon>Cyprinodontiformes</taxon>
        <taxon>Fundulidae</taxon>
        <taxon>Fundulus</taxon>
    </lineage>
</organism>
<dbReference type="SUPFAM" id="SSF53098">
    <property type="entry name" value="Ribonuclease H-like"/>
    <property type="match status" value="1"/>
</dbReference>
<keyword evidence="4" id="KW-1185">Reference proteome</keyword>
<dbReference type="PANTHER" id="PTHR45749:SF28">
    <property type="entry name" value="ZINC FINGER MYM-TYPE PROTEIN 1-LIKE-RELATED"/>
    <property type="match status" value="1"/>
</dbReference>